<evidence type="ECO:0000256" key="1">
    <source>
        <dbReference type="SAM" id="MobiDB-lite"/>
    </source>
</evidence>
<accession>A0AAU7B1H9</accession>
<feature type="region of interest" description="Disordered" evidence="1">
    <location>
        <begin position="347"/>
        <end position="371"/>
    </location>
</feature>
<protein>
    <submittedName>
        <fullName evidence="2">Uncharacterized protein</fullName>
    </submittedName>
</protein>
<dbReference type="RefSeq" id="WP_354698999.1">
    <property type="nucleotide sequence ID" value="NZ_CP114014.1"/>
</dbReference>
<name>A0AAU7B1H9_9ACTN</name>
<dbReference type="AlphaFoldDB" id="A0AAU7B1H9"/>
<dbReference type="EMBL" id="CP114014">
    <property type="protein sequence ID" value="XAY07808.1"/>
    <property type="molecule type" value="Genomic_DNA"/>
</dbReference>
<reference evidence="2" key="1">
    <citation type="submission" date="2022-12" db="EMBL/GenBank/DDBJ databases">
        <title>Paraconexibacter alkalitolerans sp. nov. and Baekduia alba sp. nov., isolated from soil and emended description of the genera Paraconexibacter (Chun et al., 2020) and Baekduia (An et al., 2020).</title>
        <authorList>
            <person name="Vieira S."/>
            <person name="Huber K.J."/>
            <person name="Geppert A."/>
            <person name="Wolf J."/>
            <person name="Neumann-Schaal M."/>
            <person name="Muesken M."/>
            <person name="Overmann J."/>
        </authorList>
    </citation>
    <scope>NUCLEOTIDE SEQUENCE</scope>
    <source>
        <strain evidence="2">AEG42_29</strain>
    </source>
</reference>
<proteinExistence type="predicted"/>
<organism evidence="2">
    <name type="scientific">Paraconexibacter sp. AEG42_29</name>
    <dbReference type="NCBI Taxonomy" id="2997339"/>
    <lineage>
        <taxon>Bacteria</taxon>
        <taxon>Bacillati</taxon>
        <taxon>Actinomycetota</taxon>
        <taxon>Thermoleophilia</taxon>
        <taxon>Solirubrobacterales</taxon>
        <taxon>Paraconexibacteraceae</taxon>
        <taxon>Paraconexibacter</taxon>
    </lineage>
</organism>
<dbReference type="KEGG" id="parq:DSM112329_04699"/>
<sequence>MIPAPLTPDELLTLDLDGTPLPFHDLVADGLERDYSARVPALRGLIGAGTGRRQAFAAALLAAWGDRDGLLAISGWAQDPAAVPWAADPAVEDRFGQGDATFGMLAWALSVEGDRPVTEPVAQLRVGATRALLLLADRVRFDGDLALLLDLDPVLAARVGPELTWAVAEAAAAARGDRPQLRVQAESLDDFAARRAESPLPAVTVDAPRLLGWATRLARLLPAGPDDALAALDLTGTAERPGRVAIAPPPAGVESAALVLREDALDHVLLRFARHAAPTRAALDAALGTAIALPVLPGGAGTPVAYRVAPPAATHACTVIATFNGSAPEDPASRPDTVALRRDRLPASAPAPAPAPGTGGPTPARGNPIPGGYAVADRPVRVVAAPDGTVRVSALDLLSGALVPADALVPVIAGGGRGVQPLGDSAFDVLVAALRRVASHDRQVAAIAWHPTGDPVLPHRAEHAGRSYLLEDGDYPMQARYVVHCGGDEVDRLDAWPRTWTRAHGDGSATATATATAGDDGP</sequence>
<gene>
    <name evidence="2" type="ORF">DSM112329_04699</name>
</gene>
<evidence type="ECO:0000313" key="2">
    <source>
        <dbReference type="EMBL" id="XAY07808.1"/>
    </source>
</evidence>